<feature type="compositionally biased region" description="Polar residues" evidence="3">
    <location>
        <begin position="318"/>
        <end position="331"/>
    </location>
</feature>
<dbReference type="InterPro" id="IPR036397">
    <property type="entry name" value="RNaseH_sf"/>
</dbReference>
<dbReference type="Pfam" id="PF07727">
    <property type="entry name" value="RVT_2"/>
    <property type="match status" value="1"/>
</dbReference>
<dbReference type="InterPro" id="IPR008930">
    <property type="entry name" value="Terpenoid_cyclase/PrenylTrfase"/>
</dbReference>
<dbReference type="InterPro" id="IPR032696">
    <property type="entry name" value="SQ_cyclase_C"/>
</dbReference>
<dbReference type="PANTHER" id="PTHR42648">
    <property type="entry name" value="TRANSPOSASE, PUTATIVE-RELATED"/>
    <property type="match status" value="1"/>
</dbReference>
<dbReference type="GO" id="GO:0016866">
    <property type="term" value="F:intramolecular transferase activity"/>
    <property type="evidence" value="ECO:0007669"/>
    <property type="project" value="InterPro"/>
</dbReference>
<gene>
    <name evidence="5" type="primary">POLX_1620</name>
    <name evidence="5" type="ORF">CK203_088252</name>
</gene>
<organism evidence="5 6">
    <name type="scientific">Vitis vinifera</name>
    <name type="common">Grape</name>
    <dbReference type="NCBI Taxonomy" id="29760"/>
    <lineage>
        <taxon>Eukaryota</taxon>
        <taxon>Viridiplantae</taxon>
        <taxon>Streptophyta</taxon>
        <taxon>Embryophyta</taxon>
        <taxon>Tracheophyta</taxon>
        <taxon>Spermatophyta</taxon>
        <taxon>Magnoliopsida</taxon>
        <taxon>eudicotyledons</taxon>
        <taxon>Gunneridae</taxon>
        <taxon>Pentapetalae</taxon>
        <taxon>rosids</taxon>
        <taxon>Vitales</taxon>
        <taxon>Vitaceae</taxon>
        <taxon>Viteae</taxon>
        <taxon>Vitis</taxon>
    </lineage>
</organism>
<dbReference type="SUPFAM" id="SSF48239">
    <property type="entry name" value="Terpenoid cyclases/Protein prenyltransferases"/>
    <property type="match status" value="1"/>
</dbReference>
<accession>A0A438FJL3</accession>
<dbReference type="InterPro" id="IPR013103">
    <property type="entry name" value="RVT_2"/>
</dbReference>
<dbReference type="EMBL" id="QGNW01000868">
    <property type="protein sequence ID" value="RVW60204.1"/>
    <property type="molecule type" value="Genomic_DNA"/>
</dbReference>
<feature type="domain" description="Integrase catalytic" evidence="4">
    <location>
        <begin position="75"/>
        <end position="251"/>
    </location>
</feature>
<comment type="caution">
    <text evidence="5">The sequence shown here is derived from an EMBL/GenBank/DDBJ whole genome shotgun (WGS) entry which is preliminary data.</text>
</comment>
<dbReference type="SUPFAM" id="SSF56672">
    <property type="entry name" value="DNA/RNA polymerases"/>
    <property type="match status" value="1"/>
</dbReference>
<dbReference type="GO" id="GO:0016787">
    <property type="term" value="F:hydrolase activity"/>
    <property type="evidence" value="ECO:0007669"/>
    <property type="project" value="UniProtKB-KW"/>
</dbReference>
<dbReference type="CDD" id="cd09272">
    <property type="entry name" value="RNase_HI_RT_Ty1"/>
    <property type="match status" value="1"/>
</dbReference>
<evidence type="ECO:0000313" key="6">
    <source>
        <dbReference type="Proteomes" id="UP000288805"/>
    </source>
</evidence>
<dbReference type="AlphaFoldDB" id="A0A438FJL3"/>
<dbReference type="GO" id="GO:0003676">
    <property type="term" value="F:nucleic acid binding"/>
    <property type="evidence" value="ECO:0007669"/>
    <property type="project" value="InterPro"/>
</dbReference>
<dbReference type="InterPro" id="IPR025724">
    <property type="entry name" value="GAG-pre-integrase_dom"/>
</dbReference>
<dbReference type="GO" id="GO:0015074">
    <property type="term" value="P:DNA integration"/>
    <property type="evidence" value="ECO:0007669"/>
    <property type="project" value="InterPro"/>
</dbReference>
<evidence type="ECO:0000256" key="1">
    <source>
        <dbReference type="ARBA" id="ARBA00022723"/>
    </source>
</evidence>
<dbReference type="PANTHER" id="PTHR42648:SF18">
    <property type="entry name" value="RETROTRANSPOSON, UNCLASSIFIED-LIKE PROTEIN"/>
    <property type="match status" value="1"/>
</dbReference>
<keyword evidence="2" id="KW-0378">Hydrolase</keyword>
<dbReference type="Pfam" id="PF00665">
    <property type="entry name" value="rve"/>
    <property type="match status" value="1"/>
</dbReference>
<dbReference type="InterPro" id="IPR012337">
    <property type="entry name" value="RNaseH-like_sf"/>
</dbReference>
<sequence>MEKNRSFPIVFKYVENVALRMEDVEEAWLWHRRFGHLNFNSLKMLCQRKMVQGLPNAIEEKNEVCDGCALGKHHRQSFPKGVAWRAKKVLELVHTDICGPMSTPSQGNNKYFVLFIDDFTRMTWVFFMKQKSEVFSIFKKFKSFVEKQSGCYIKTLRSDRGMEYTSSQFGNFCEDEGVERQLTVAYTPQQNGVVERKNQTVMEMAKAMLYEKGLPKIFWAEAVNTAVYLLNRCPTKALLNKTPIEAWSGRKPSVRHFKVFGCLCYSQVPSKEGASWMKQVKSASSWVIVHSQRVIEGKILKKTILVDELQTKAPVETGNGSTSTSSPQESPRSVPLSPSIESPTSSSSSPSSTPRKMRSLTDVYERCNLCIVEPQSFEEAIKDEDWRKAMEKEIDVIEKNETWQLVEKPKDKEIIGVKWIFRVKYHSDGRVQRLKARLVAKGYSQQPGVDFHETFAPVARLDTIRTIIAVAAQKGWLLYQLDIKSAFLNGKLEEEIYVEQPQGFVVDGEENKVYKLKKALYGLKQAPRAWYTQIDSYFIENGFIRSKIYQEEDGVFICQKRYVEHILKKFGMAGCNPVSTPLVVNEKLRKEDGGKMVDETHFRSLVGNLLYLTATRPDIMNIEVKLIGHCDSDWGGCIDDMKSTSGYAFSLGSGVISWVSKKQGSVAQSSAEAEYISASLATSQAIWLRRILEDIKEKQNEATYLLCDNKSAIAIAKNYVFHSRTRHIAVKYHFIKEAISDGEVQLMYCKSEEQVADIFTKALPLEKLVHFRKLLGVEEHHIRGENLINPAETFGDIVIDYPKSYMLLPGWHCRYVECTSAAIQALTSFKKLYPEHRRHEIENCISKAAKFIEEIQAPDGSWYGCWGVCFTYGGWFGITGLIAAGNTYSNCPCIRKACDYLLSKELASGGWGRVICHARTRFRFPFYVYTNLPGDKPHIVNTAWAMLALIEAGQGYLPARSDTFPKVAQVTMVSFLKSPIEKDCPFLVTKYLKMLISEGTIVLMKIMNGSNILENCRELISRLCYLTKKIPSSKRSGYVVFVACFQ</sequence>
<evidence type="ECO:0000256" key="3">
    <source>
        <dbReference type="SAM" id="MobiDB-lite"/>
    </source>
</evidence>
<dbReference type="InterPro" id="IPR001584">
    <property type="entry name" value="Integrase_cat-core"/>
</dbReference>
<name>A0A438FJL3_VITVI</name>
<proteinExistence type="predicted"/>
<feature type="compositionally biased region" description="Low complexity" evidence="3">
    <location>
        <begin position="335"/>
        <end position="354"/>
    </location>
</feature>
<dbReference type="Proteomes" id="UP000288805">
    <property type="component" value="Unassembled WGS sequence"/>
</dbReference>
<evidence type="ECO:0000313" key="5">
    <source>
        <dbReference type="EMBL" id="RVW60204.1"/>
    </source>
</evidence>
<reference evidence="5 6" key="1">
    <citation type="journal article" date="2018" name="PLoS Genet.">
        <title>Population sequencing reveals clonal diversity and ancestral inbreeding in the grapevine cultivar Chardonnay.</title>
        <authorList>
            <person name="Roach M.J."/>
            <person name="Johnson D.L."/>
            <person name="Bohlmann J."/>
            <person name="van Vuuren H.J."/>
            <person name="Jones S.J."/>
            <person name="Pretorius I.S."/>
            <person name="Schmidt S.A."/>
            <person name="Borneman A.R."/>
        </authorList>
    </citation>
    <scope>NUCLEOTIDE SEQUENCE [LARGE SCALE GENOMIC DNA]</scope>
    <source>
        <strain evidence="6">cv. Chardonnay</strain>
        <tissue evidence="5">Leaf</tissue>
    </source>
</reference>
<dbReference type="PROSITE" id="PS01074">
    <property type="entry name" value="TERPENE_SYNTHASES"/>
    <property type="match status" value="1"/>
</dbReference>
<dbReference type="Pfam" id="PF13243">
    <property type="entry name" value="SQHop_cyclase_C"/>
    <property type="match status" value="1"/>
</dbReference>
<dbReference type="InterPro" id="IPR002365">
    <property type="entry name" value="Terpene_synthase_CS"/>
</dbReference>
<evidence type="ECO:0000259" key="4">
    <source>
        <dbReference type="PROSITE" id="PS50994"/>
    </source>
</evidence>
<dbReference type="InterPro" id="IPR039537">
    <property type="entry name" value="Retrotran_Ty1/copia-like"/>
</dbReference>
<dbReference type="Pfam" id="PF13976">
    <property type="entry name" value="gag_pre-integrs"/>
    <property type="match status" value="1"/>
</dbReference>
<dbReference type="GO" id="GO:0046872">
    <property type="term" value="F:metal ion binding"/>
    <property type="evidence" value="ECO:0007669"/>
    <property type="project" value="UniProtKB-KW"/>
</dbReference>
<dbReference type="Gene3D" id="3.30.420.10">
    <property type="entry name" value="Ribonuclease H-like superfamily/Ribonuclease H"/>
    <property type="match status" value="1"/>
</dbReference>
<protein>
    <submittedName>
        <fullName evidence="5">Retrovirus-related Pol polyprotein from transposon TNT 1-94</fullName>
    </submittedName>
</protein>
<keyword evidence="1" id="KW-0479">Metal-binding</keyword>
<evidence type="ECO:0000256" key="2">
    <source>
        <dbReference type="ARBA" id="ARBA00022801"/>
    </source>
</evidence>
<feature type="region of interest" description="Disordered" evidence="3">
    <location>
        <begin position="314"/>
        <end position="357"/>
    </location>
</feature>
<dbReference type="InterPro" id="IPR043502">
    <property type="entry name" value="DNA/RNA_pol_sf"/>
</dbReference>
<dbReference type="SUPFAM" id="SSF53098">
    <property type="entry name" value="Ribonuclease H-like"/>
    <property type="match status" value="1"/>
</dbReference>
<dbReference type="Gene3D" id="1.50.10.20">
    <property type="match status" value="1"/>
</dbReference>
<dbReference type="PROSITE" id="PS50994">
    <property type="entry name" value="INTEGRASE"/>
    <property type="match status" value="1"/>
</dbReference>